<sequence>MPSSPQSAQRNARGRQRIAQEAARLIAESGIQDFEHARRKAASRLGIHEEALWPRLADVEQALREHQRLFASTTQPGALRQRRASALQAMQFLQAFQPRLAGPVLTGLAGDSSPVILHLHCDDAETVQHFLHDQQIPAEARAWPLQLAGHASRQHYPGWEFAADGIAFELVILPEDAVRQPPVSSDDGKPLPRATLAQLRQLLADE</sequence>
<dbReference type="RefSeq" id="WP_323439168.1">
    <property type="nucleotide sequence ID" value="NZ_JAYFUH010000249.1"/>
</dbReference>
<organism evidence="1 2">
    <name type="scientific">Stenotrophomonas capsici</name>
    <dbReference type="NCBI Taxonomy" id="3110230"/>
    <lineage>
        <taxon>Bacteria</taxon>
        <taxon>Pseudomonadati</taxon>
        <taxon>Pseudomonadota</taxon>
        <taxon>Gammaproteobacteria</taxon>
        <taxon>Lysobacterales</taxon>
        <taxon>Lysobacteraceae</taxon>
        <taxon>Stenotrophomonas</taxon>
    </lineage>
</organism>
<gene>
    <name evidence="1" type="ORF">VA603_13610</name>
</gene>
<dbReference type="EMBL" id="JAYFUH010000249">
    <property type="protein sequence ID" value="MEA5668579.1"/>
    <property type="molecule type" value="Genomic_DNA"/>
</dbReference>
<proteinExistence type="predicted"/>
<evidence type="ECO:0000313" key="2">
    <source>
        <dbReference type="Proteomes" id="UP001301653"/>
    </source>
</evidence>
<keyword evidence="2" id="KW-1185">Reference proteome</keyword>
<comment type="caution">
    <text evidence="1">The sequence shown here is derived from an EMBL/GenBank/DDBJ whole genome shotgun (WGS) entry which is preliminary data.</text>
</comment>
<dbReference type="Proteomes" id="UP001301653">
    <property type="component" value="Unassembled WGS sequence"/>
</dbReference>
<reference evidence="1 2" key="1">
    <citation type="submission" date="2023-12" db="EMBL/GenBank/DDBJ databases">
        <title>Stenotrophomonas guangdongensis sp. nov., isolated from wilted pepper plants (Capsicum annuum).</title>
        <authorList>
            <person name="Qiu M."/>
            <person name="Li Y."/>
            <person name="Liu Q."/>
            <person name="Zhang X."/>
            <person name="Huang Y."/>
            <person name="Guo R."/>
            <person name="Hu M."/>
            <person name="Zhou J."/>
            <person name="Zhou X."/>
        </authorList>
    </citation>
    <scope>NUCLEOTIDE SEQUENCE [LARGE SCALE GENOMIC DNA]</scope>
    <source>
        <strain evidence="1 2">MH1</strain>
    </source>
</reference>
<accession>A0ABU5V780</accession>
<name>A0ABU5V780_9GAMM</name>
<evidence type="ECO:0000313" key="1">
    <source>
        <dbReference type="EMBL" id="MEA5668579.1"/>
    </source>
</evidence>
<protein>
    <submittedName>
        <fullName evidence="1">Uncharacterized protein</fullName>
    </submittedName>
</protein>